<protein>
    <submittedName>
        <fullName evidence="2">Uncharacterized protein</fullName>
    </submittedName>
</protein>
<comment type="caution">
    <text evidence="2">The sequence shown here is derived from an EMBL/GenBank/DDBJ whole genome shotgun (WGS) entry which is preliminary data.</text>
</comment>
<accession>A0A150WD13</accession>
<dbReference type="RefSeq" id="WP_061836849.1">
    <property type="nucleotide sequence ID" value="NZ_LUKE01000008.1"/>
</dbReference>
<gene>
    <name evidence="2" type="ORF">AZI86_18780</name>
</gene>
<sequence length="175" mass="20175">MKRKYQAYFAALVIVVSVVALFGFRPKNPEMRQPQVGAPVHPANKRFVFQKNILEAKQSAERLDEQARGLLEASAMSYVERWYKSVDLKSMESRYAQDVNRHVLAMAQVMKLRRENGGKLRGLHEFDFQNLLRKSDYVLSLNVTSPHLKKVAPHLMSFYKLERKVTSLRPLVAAN</sequence>
<keyword evidence="1" id="KW-0472">Membrane</keyword>
<keyword evidence="3" id="KW-1185">Reference proteome</keyword>
<dbReference type="Proteomes" id="UP000075320">
    <property type="component" value="Unassembled WGS sequence"/>
</dbReference>
<keyword evidence="1" id="KW-0812">Transmembrane</keyword>
<evidence type="ECO:0000256" key="1">
    <source>
        <dbReference type="SAM" id="Phobius"/>
    </source>
</evidence>
<proteinExistence type="predicted"/>
<dbReference type="AlphaFoldDB" id="A0A150WD13"/>
<evidence type="ECO:0000313" key="2">
    <source>
        <dbReference type="EMBL" id="KYG60964.1"/>
    </source>
</evidence>
<evidence type="ECO:0000313" key="3">
    <source>
        <dbReference type="Proteomes" id="UP000075320"/>
    </source>
</evidence>
<name>A0A150WD13_BDEBC</name>
<feature type="transmembrane region" description="Helical" evidence="1">
    <location>
        <begin position="6"/>
        <end position="24"/>
    </location>
</feature>
<organism evidence="2 3">
    <name type="scientific">Bdellovibrio bacteriovorus</name>
    <dbReference type="NCBI Taxonomy" id="959"/>
    <lineage>
        <taxon>Bacteria</taxon>
        <taxon>Pseudomonadati</taxon>
        <taxon>Bdellovibrionota</taxon>
        <taxon>Bdellovibrionia</taxon>
        <taxon>Bdellovibrionales</taxon>
        <taxon>Pseudobdellovibrionaceae</taxon>
        <taxon>Bdellovibrio</taxon>
    </lineage>
</organism>
<reference evidence="2 3" key="1">
    <citation type="submission" date="2016-03" db="EMBL/GenBank/DDBJ databases">
        <authorList>
            <person name="Ploux O."/>
        </authorList>
    </citation>
    <scope>NUCLEOTIDE SEQUENCE [LARGE SCALE GENOMIC DNA]</scope>
    <source>
        <strain evidence="2 3">R0</strain>
    </source>
</reference>
<keyword evidence="1" id="KW-1133">Transmembrane helix</keyword>
<dbReference type="OrthoDB" id="5292571at2"/>
<dbReference type="EMBL" id="LUKE01000008">
    <property type="protein sequence ID" value="KYG60964.1"/>
    <property type="molecule type" value="Genomic_DNA"/>
</dbReference>